<reference evidence="3 4" key="1">
    <citation type="submission" date="2020-12" db="EMBL/GenBank/DDBJ databases">
        <title>Revised draft genomes of Rhodomicrobium vannielii ATCC 17100 and Rhodomicrobium udaipurense JA643.</title>
        <authorList>
            <person name="Conners E.M."/>
            <person name="Davenport E.J."/>
            <person name="Bose A."/>
        </authorList>
    </citation>
    <scope>NUCLEOTIDE SEQUENCE [LARGE SCALE GENOMIC DNA]</scope>
    <source>
        <strain evidence="3 4">JA643</strain>
    </source>
</reference>
<evidence type="ECO:0000259" key="2">
    <source>
        <dbReference type="PROSITE" id="PS50405"/>
    </source>
</evidence>
<dbReference type="Gene3D" id="3.40.30.10">
    <property type="entry name" value="Glutaredoxin"/>
    <property type="match status" value="1"/>
</dbReference>
<keyword evidence="3" id="KW-0808">Transferase</keyword>
<dbReference type="GO" id="GO:0016740">
    <property type="term" value="F:transferase activity"/>
    <property type="evidence" value="ECO:0007669"/>
    <property type="project" value="UniProtKB-KW"/>
</dbReference>
<dbReference type="InterPro" id="IPR004046">
    <property type="entry name" value="GST_C"/>
</dbReference>
<comment type="caution">
    <text evidence="3">The sequence shown here is derived from an EMBL/GenBank/DDBJ whole genome shotgun (WGS) entry which is preliminary data.</text>
</comment>
<dbReference type="PROSITE" id="PS50404">
    <property type="entry name" value="GST_NTER"/>
    <property type="match status" value="1"/>
</dbReference>
<dbReference type="CDD" id="cd03048">
    <property type="entry name" value="GST_N_Ure2p_like"/>
    <property type="match status" value="1"/>
</dbReference>
<sequence>MLKFYFNPTPNPMKVALFLEEAAIPFEAIPVDVRLGQQFAPEFLALNPNGKVPVIVDGGHAVFDSTAILLYLADKTGKFLPPNNTWAARGELLSWLEFVGTGVGPFAGQAVHFRHYAPEKVPYAEQRYFFEAERHFRILDDRLKNRRHMVSYAYTIVDMAVWAWSRNVERVLGEGAWAKFPYLKRHCDEIEKRPAAQRALALKDGFTFVTETDDEARRHMFRHLGRENAGA</sequence>
<dbReference type="AlphaFoldDB" id="A0A8I1GB06"/>
<dbReference type="SFLD" id="SFLDG01151">
    <property type="entry name" value="Main.2:_Nu-like"/>
    <property type="match status" value="1"/>
</dbReference>
<dbReference type="SUPFAM" id="SSF52833">
    <property type="entry name" value="Thioredoxin-like"/>
    <property type="match status" value="1"/>
</dbReference>
<dbReference type="InterPro" id="IPR040079">
    <property type="entry name" value="Glutathione_S-Trfase"/>
</dbReference>
<dbReference type="PROSITE" id="PS50405">
    <property type="entry name" value="GST_CTER"/>
    <property type="match status" value="1"/>
</dbReference>
<dbReference type="InterPro" id="IPR010987">
    <property type="entry name" value="Glutathione-S-Trfase_C-like"/>
</dbReference>
<gene>
    <name evidence="3" type="ORF">JDN41_02465</name>
</gene>
<proteinExistence type="predicted"/>
<dbReference type="SUPFAM" id="SSF47616">
    <property type="entry name" value="GST C-terminal domain-like"/>
    <property type="match status" value="1"/>
</dbReference>
<dbReference type="InterPro" id="IPR036249">
    <property type="entry name" value="Thioredoxin-like_sf"/>
</dbReference>
<feature type="domain" description="GST N-terminal" evidence="1">
    <location>
        <begin position="1"/>
        <end position="80"/>
    </location>
</feature>
<dbReference type="EMBL" id="JAEMUK010000005">
    <property type="protein sequence ID" value="MBJ7542415.1"/>
    <property type="molecule type" value="Genomic_DNA"/>
</dbReference>
<dbReference type="Proteomes" id="UP000623250">
    <property type="component" value="Unassembled WGS sequence"/>
</dbReference>
<feature type="domain" description="GST C-terminal" evidence="2">
    <location>
        <begin position="85"/>
        <end position="212"/>
    </location>
</feature>
<dbReference type="RefSeq" id="WP_037237895.1">
    <property type="nucleotide sequence ID" value="NZ_JAEMUK010000005.1"/>
</dbReference>
<protein>
    <submittedName>
        <fullName evidence="3">Glutathione S-transferase N-terminal domain-containing protein</fullName>
    </submittedName>
</protein>
<dbReference type="PANTHER" id="PTHR44051">
    <property type="entry name" value="GLUTATHIONE S-TRANSFERASE-RELATED"/>
    <property type="match status" value="1"/>
</dbReference>
<keyword evidence="4" id="KW-1185">Reference proteome</keyword>
<organism evidence="3 4">
    <name type="scientific">Rhodomicrobium udaipurense</name>
    <dbReference type="NCBI Taxonomy" id="1202716"/>
    <lineage>
        <taxon>Bacteria</taxon>
        <taxon>Pseudomonadati</taxon>
        <taxon>Pseudomonadota</taxon>
        <taxon>Alphaproteobacteria</taxon>
        <taxon>Hyphomicrobiales</taxon>
        <taxon>Hyphomicrobiaceae</taxon>
        <taxon>Rhodomicrobium</taxon>
    </lineage>
</organism>
<evidence type="ECO:0000313" key="3">
    <source>
        <dbReference type="EMBL" id="MBJ7542415.1"/>
    </source>
</evidence>
<dbReference type="InterPro" id="IPR004045">
    <property type="entry name" value="Glutathione_S-Trfase_N"/>
</dbReference>
<dbReference type="Pfam" id="PF14497">
    <property type="entry name" value="GST_C_3"/>
    <property type="match status" value="1"/>
</dbReference>
<dbReference type="Gene3D" id="1.20.1050.10">
    <property type="match status" value="1"/>
</dbReference>
<name>A0A8I1GB06_9HYPH</name>
<dbReference type="PANTHER" id="PTHR44051:SF19">
    <property type="entry name" value="DISULFIDE-BOND OXIDOREDUCTASE YFCG"/>
    <property type="match status" value="1"/>
</dbReference>
<dbReference type="SFLD" id="SFLDG00358">
    <property type="entry name" value="Main_(cytGST)"/>
    <property type="match status" value="1"/>
</dbReference>
<dbReference type="InterPro" id="IPR036282">
    <property type="entry name" value="Glutathione-S-Trfase_C_sf"/>
</dbReference>
<dbReference type="SFLD" id="SFLDS00019">
    <property type="entry name" value="Glutathione_Transferase_(cytos"/>
    <property type="match status" value="1"/>
</dbReference>
<evidence type="ECO:0000313" key="4">
    <source>
        <dbReference type="Proteomes" id="UP000623250"/>
    </source>
</evidence>
<dbReference type="Pfam" id="PF02798">
    <property type="entry name" value="GST_N"/>
    <property type="match status" value="1"/>
</dbReference>
<accession>A0A8I1GB06</accession>
<evidence type="ECO:0000259" key="1">
    <source>
        <dbReference type="PROSITE" id="PS50404"/>
    </source>
</evidence>